<dbReference type="PhylomeDB" id="B3S028"/>
<evidence type="ECO:0000256" key="4">
    <source>
        <dbReference type="ARBA" id="ARBA00023136"/>
    </source>
</evidence>
<dbReference type="PROSITE" id="PS50262">
    <property type="entry name" value="G_PROTEIN_RECEP_F1_2"/>
    <property type="match status" value="1"/>
</dbReference>
<dbReference type="GeneID" id="6754673"/>
<keyword evidence="3 5" id="KW-1133">Transmembrane helix</keyword>
<dbReference type="InParanoid" id="B3S028"/>
<evidence type="ECO:0000256" key="5">
    <source>
        <dbReference type="SAM" id="Phobius"/>
    </source>
</evidence>
<dbReference type="SUPFAM" id="SSF81321">
    <property type="entry name" value="Family A G protein-coupled receptor-like"/>
    <property type="match status" value="1"/>
</dbReference>
<dbReference type="PRINTS" id="PR00249">
    <property type="entry name" value="GPCRSECRETIN"/>
</dbReference>
<dbReference type="GO" id="GO:0016020">
    <property type="term" value="C:membrane"/>
    <property type="evidence" value="ECO:0007669"/>
    <property type="project" value="UniProtKB-SubCell"/>
</dbReference>
<sequence>MERNEDDHFPLTLMVVAKIGSVLSMIGASITFLTLVAARKLRKRKNNQVIAMLSLSLMGTALVNFLVMSQALSSVGCIMIAMVSYFCYLSAVILMTILAIHLYVELIKVYSQFNFISTKCNILLACIFAYGVPATIIFLSSIIGKNIFGRNSDNACWLQVDTISGLFIVPMLVMVGSNFIIFLFIYRHIRRLSNERKAKMTTARLRALFWIVIVLGLPWMTSSLATVQSEIVSKIFTFLFVVFTNYQGFFMFFLYCLCRQEVREWWLQIINKNACPNKLIRRHSNIVTRDSHIRNSLNSISKKVELLNSSKIQTDRATVMTRTTTVDIAVNYLAVGVLDNDPETHTCNDI</sequence>
<dbReference type="InterPro" id="IPR017981">
    <property type="entry name" value="GPCR_2-like_7TM"/>
</dbReference>
<dbReference type="GO" id="GO:0007166">
    <property type="term" value="P:cell surface receptor signaling pathway"/>
    <property type="evidence" value="ECO:0007669"/>
    <property type="project" value="InterPro"/>
</dbReference>
<dbReference type="PANTHER" id="PTHR45692">
    <property type="entry name" value="G_PROTEIN_RECEP_F2_4 DOMAIN-CONTAINING PROTEIN"/>
    <property type="match status" value="1"/>
</dbReference>
<feature type="transmembrane region" description="Helical" evidence="5">
    <location>
        <begin position="207"/>
        <end position="229"/>
    </location>
</feature>
<dbReference type="RefSeq" id="XP_002113842.1">
    <property type="nucleotide sequence ID" value="XM_002113806.1"/>
</dbReference>
<gene>
    <name evidence="8" type="ORF">TRIADDRAFT_57663</name>
</gene>
<feature type="transmembrane region" description="Helical" evidence="5">
    <location>
        <begin position="163"/>
        <end position="186"/>
    </location>
</feature>
<evidence type="ECO:0000313" key="8">
    <source>
        <dbReference type="EMBL" id="EDV24316.1"/>
    </source>
</evidence>
<dbReference type="CTD" id="6754673"/>
<dbReference type="STRING" id="10228.B3S028"/>
<evidence type="ECO:0000259" key="6">
    <source>
        <dbReference type="PROSITE" id="PS50261"/>
    </source>
</evidence>
<dbReference type="InterPro" id="IPR000832">
    <property type="entry name" value="GPCR_2_secretin-like"/>
</dbReference>
<feature type="transmembrane region" description="Helical" evidence="5">
    <location>
        <begin position="122"/>
        <end position="143"/>
    </location>
</feature>
<reference evidence="8 9" key="1">
    <citation type="journal article" date="2008" name="Nature">
        <title>The Trichoplax genome and the nature of placozoans.</title>
        <authorList>
            <person name="Srivastava M."/>
            <person name="Begovic E."/>
            <person name="Chapman J."/>
            <person name="Putnam N.H."/>
            <person name="Hellsten U."/>
            <person name="Kawashima T."/>
            <person name="Kuo A."/>
            <person name="Mitros T."/>
            <person name="Salamov A."/>
            <person name="Carpenter M.L."/>
            <person name="Signorovitch A.Y."/>
            <person name="Moreno M.A."/>
            <person name="Kamm K."/>
            <person name="Grimwood J."/>
            <person name="Schmutz J."/>
            <person name="Shapiro H."/>
            <person name="Grigoriev I.V."/>
            <person name="Buss L.W."/>
            <person name="Schierwater B."/>
            <person name="Dellaporta S.L."/>
            <person name="Rokhsar D.S."/>
        </authorList>
    </citation>
    <scope>NUCLEOTIDE SEQUENCE [LARGE SCALE GENOMIC DNA]</scope>
    <source>
        <strain evidence="8 9">Grell-BS-1999</strain>
    </source>
</reference>
<evidence type="ECO:0000256" key="2">
    <source>
        <dbReference type="ARBA" id="ARBA00022692"/>
    </source>
</evidence>
<keyword evidence="9" id="KW-1185">Reference proteome</keyword>
<proteinExistence type="predicted"/>
<dbReference type="GO" id="GO:0004930">
    <property type="term" value="F:G protein-coupled receptor activity"/>
    <property type="evidence" value="ECO:0007669"/>
    <property type="project" value="InterPro"/>
</dbReference>
<dbReference type="EMBL" id="DS985246">
    <property type="protein sequence ID" value="EDV24316.1"/>
    <property type="molecule type" value="Genomic_DNA"/>
</dbReference>
<dbReference type="PANTHER" id="PTHR45692:SF1">
    <property type="entry name" value="G-PROTEIN COUPLED RECEPTORS FAMILY 2 PROFILE 2 DOMAIN-CONTAINING PROTEIN"/>
    <property type="match status" value="1"/>
</dbReference>
<dbReference type="OrthoDB" id="5961629at2759"/>
<dbReference type="Gene3D" id="1.20.1070.10">
    <property type="entry name" value="Rhodopsin 7-helix transmembrane proteins"/>
    <property type="match status" value="1"/>
</dbReference>
<protein>
    <recommendedName>
        <fullName evidence="10">G-protein coupled receptors family 2 profile 2 domain-containing protein</fullName>
    </recommendedName>
</protein>
<evidence type="ECO:0008006" key="10">
    <source>
        <dbReference type="Google" id="ProtNLM"/>
    </source>
</evidence>
<dbReference type="CDD" id="cd15040">
    <property type="entry name" value="7tmB2_Adhesion"/>
    <property type="match status" value="1"/>
</dbReference>
<dbReference type="Proteomes" id="UP000009022">
    <property type="component" value="Unassembled WGS sequence"/>
</dbReference>
<feature type="transmembrane region" description="Helical" evidence="5">
    <location>
        <begin position="235"/>
        <end position="258"/>
    </location>
</feature>
<feature type="transmembrane region" description="Helical" evidence="5">
    <location>
        <begin position="78"/>
        <end position="102"/>
    </location>
</feature>
<accession>B3S028</accession>
<organism evidence="8 9">
    <name type="scientific">Trichoplax adhaerens</name>
    <name type="common">Trichoplax reptans</name>
    <dbReference type="NCBI Taxonomy" id="10228"/>
    <lineage>
        <taxon>Eukaryota</taxon>
        <taxon>Metazoa</taxon>
        <taxon>Placozoa</taxon>
        <taxon>Uniplacotomia</taxon>
        <taxon>Trichoplacea</taxon>
        <taxon>Trichoplacidae</taxon>
        <taxon>Trichoplax</taxon>
    </lineage>
</organism>
<evidence type="ECO:0000256" key="1">
    <source>
        <dbReference type="ARBA" id="ARBA00004141"/>
    </source>
</evidence>
<dbReference type="eggNOG" id="KOG4193">
    <property type="taxonomic scope" value="Eukaryota"/>
</dbReference>
<keyword evidence="2 5" id="KW-0812">Transmembrane</keyword>
<dbReference type="PROSITE" id="PS50261">
    <property type="entry name" value="G_PROTEIN_RECEP_F2_4"/>
    <property type="match status" value="1"/>
</dbReference>
<evidence type="ECO:0000259" key="7">
    <source>
        <dbReference type="PROSITE" id="PS50262"/>
    </source>
</evidence>
<evidence type="ECO:0000313" key="9">
    <source>
        <dbReference type="Proteomes" id="UP000009022"/>
    </source>
</evidence>
<comment type="subcellular location">
    <subcellularLocation>
        <location evidence="1">Membrane</location>
        <topology evidence="1">Multi-pass membrane protein</topology>
    </subcellularLocation>
</comment>
<feature type="transmembrane region" description="Helical" evidence="5">
    <location>
        <begin position="49"/>
        <end position="72"/>
    </location>
</feature>
<dbReference type="InterPro" id="IPR017452">
    <property type="entry name" value="GPCR_Rhodpsn_7TM"/>
</dbReference>
<dbReference type="AlphaFoldDB" id="B3S028"/>
<feature type="domain" description="G-protein coupled receptors family 2 profile 2" evidence="6">
    <location>
        <begin position="13"/>
        <end position="259"/>
    </location>
</feature>
<keyword evidence="4 5" id="KW-0472">Membrane</keyword>
<dbReference type="KEGG" id="tad:TRIADDRAFT_57663"/>
<dbReference type="HOGENOM" id="CLU_793054_0_0_1"/>
<feature type="transmembrane region" description="Helical" evidence="5">
    <location>
        <begin position="12"/>
        <end position="37"/>
    </location>
</feature>
<evidence type="ECO:0000256" key="3">
    <source>
        <dbReference type="ARBA" id="ARBA00022989"/>
    </source>
</evidence>
<feature type="domain" description="G-protein coupled receptors family 1 profile" evidence="7">
    <location>
        <begin position="27"/>
        <end position="255"/>
    </location>
</feature>
<dbReference type="Pfam" id="PF00002">
    <property type="entry name" value="7tm_2"/>
    <property type="match status" value="1"/>
</dbReference>
<name>B3S028_TRIAD</name>